<protein>
    <submittedName>
        <fullName evidence="7">Uncharacterized protein</fullName>
    </submittedName>
</protein>
<dbReference type="EMBL" id="RJVU01051648">
    <property type="protein sequence ID" value="ROL41448.1"/>
    <property type="molecule type" value="Genomic_DNA"/>
</dbReference>
<name>A0A3N0Y6Q3_ANAGA</name>
<evidence type="ECO:0000256" key="5">
    <source>
        <dbReference type="SAM" id="MobiDB-lite"/>
    </source>
</evidence>
<feature type="compositionally biased region" description="Basic and acidic residues" evidence="5">
    <location>
        <begin position="58"/>
        <end position="82"/>
    </location>
</feature>
<keyword evidence="4 6" id="KW-0472">Membrane</keyword>
<feature type="transmembrane region" description="Helical" evidence="6">
    <location>
        <begin position="12"/>
        <end position="37"/>
    </location>
</feature>
<dbReference type="InterPro" id="IPR007237">
    <property type="entry name" value="CD20-like"/>
</dbReference>
<evidence type="ECO:0000256" key="3">
    <source>
        <dbReference type="ARBA" id="ARBA00022989"/>
    </source>
</evidence>
<evidence type="ECO:0000256" key="4">
    <source>
        <dbReference type="ARBA" id="ARBA00023136"/>
    </source>
</evidence>
<keyword evidence="8" id="KW-1185">Reference proteome</keyword>
<sequence length="93" mass="10319">MCILGTRFTNSCLLIIRVTLNVVSAALAITAVVLYSLDLANDHNEYHETSNYYYSCYDDRNGTPSPEDSKRNEVVEDPELHKPLLGGDTANPV</sequence>
<accession>A0A3N0Y6Q3</accession>
<gene>
    <name evidence="7" type="ORF">DPX16_6846</name>
</gene>
<keyword evidence="3 6" id="KW-1133">Transmembrane helix</keyword>
<dbReference type="OrthoDB" id="10071849at2759"/>
<organism evidence="7 8">
    <name type="scientific">Anabarilius grahami</name>
    <name type="common">Kanglang fish</name>
    <name type="synonym">Barilius grahami</name>
    <dbReference type="NCBI Taxonomy" id="495550"/>
    <lineage>
        <taxon>Eukaryota</taxon>
        <taxon>Metazoa</taxon>
        <taxon>Chordata</taxon>
        <taxon>Craniata</taxon>
        <taxon>Vertebrata</taxon>
        <taxon>Euteleostomi</taxon>
        <taxon>Actinopterygii</taxon>
        <taxon>Neopterygii</taxon>
        <taxon>Teleostei</taxon>
        <taxon>Ostariophysi</taxon>
        <taxon>Cypriniformes</taxon>
        <taxon>Xenocyprididae</taxon>
        <taxon>Xenocypridinae</taxon>
        <taxon>Xenocypridinae incertae sedis</taxon>
        <taxon>Anabarilius</taxon>
    </lineage>
</organism>
<reference evidence="7 8" key="1">
    <citation type="submission" date="2018-10" db="EMBL/GenBank/DDBJ databases">
        <title>Genome assembly for a Yunnan-Guizhou Plateau 3E fish, Anabarilius grahami (Regan), and its evolutionary and genetic applications.</title>
        <authorList>
            <person name="Jiang W."/>
        </authorList>
    </citation>
    <scope>NUCLEOTIDE SEQUENCE [LARGE SCALE GENOMIC DNA]</scope>
    <source>
        <strain evidence="7">AG-KIZ</strain>
        <tissue evidence="7">Muscle</tissue>
    </source>
</reference>
<dbReference type="GO" id="GO:0016020">
    <property type="term" value="C:membrane"/>
    <property type="evidence" value="ECO:0007669"/>
    <property type="project" value="UniProtKB-SubCell"/>
</dbReference>
<evidence type="ECO:0000313" key="8">
    <source>
        <dbReference type="Proteomes" id="UP000281406"/>
    </source>
</evidence>
<dbReference type="Pfam" id="PF04103">
    <property type="entry name" value="CD20"/>
    <property type="match status" value="1"/>
</dbReference>
<evidence type="ECO:0000256" key="1">
    <source>
        <dbReference type="ARBA" id="ARBA00004141"/>
    </source>
</evidence>
<proteinExistence type="predicted"/>
<keyword evidence="2 6" id="KW-0812">Transmembrane</keyword>
<comment type="caution">
    <text evidence="7">The sequence shown here is derived from an EMBL/GenBank/DDBJ whole genome shotgun (WGS) entry which is preliminary data.</text>
</comment>
<dbReference type="AlphaFoldDB" id="A0A3N0Y6Q3"/>
<dbReference type="Proteomes" id="UP000281406">
    <property type="component" value="Unassembled WGS sequence"/>
</dbReference>
<evidence type="ECO:0000256" key="6">
    <source>
        <dbReference type="SAM" id="Phobius"/>
    </source>
</evidence>
<feature type="region of interest" description="Disordered" evidence="5">
    <location>
        <begin position="58"/>
        <end position="93"/>
    </location>
</feature>
<comment type="subcellular location">
    <subcellularLocation>
        <location evidence="1">Membrane</location>
        <topology evidence="1">Multi-pass membrane protein</topology>
    </subcellularLocation>
</comment>
<evidence type="ECO:0000256" key="2">
    <source>
        <dbReference type="ARBA" id="ARBA00022692"/>
    </source>
</evidence>
<evidence type="ECO:0000313" key="7">
    <source>
        <dbReference type="EMBL" id="ROL41448.1"/>
    </source>
</evidence>